<keyword evidence="2" id="KW-1185">Reference proteome</keyword>
<feature type="non-terminal residue" evidence="1">
    <location>
        <position position="1"/>
    </location>
</feature>
<dbReference type="EMBL" id="CAKXAJ010001115">
    <property type="protein sequence ID" value="CAH2207730.1"/>
    <property type="molecule type" value="Genomic_DNA"/>
</dbReference>
<comment type="caution">
    <text evidence="1">The sequence shown here is derived from an EMBL/GenBank/DDBJ whole genome shotgun (WGS) entry which is preliminary data.</text>
</comment>
<name>A0A8S4QBX6_9NEOP</name>
<dbReference type="Proteomes" id="UP000838756">
    <property type="component" value="Unassembled WGS sequence"/>
</dbReference>
<evidence type="ECO:0000313" key="1">
    <source>
        <dbReference type="EMBL" id="CAH2207730.1"/>
    </source>
</evidence>
<accession>A0A8S4QBX6</accession>
<sequence length="54" mass="5231">LASVTEPLSTVATTTGSNTWAVATSLGQGLQTVGKPLGSAAGGLANVSGELQFI</sequence>
<evidence type="ECO:0000313" key="2">
    <source>
        <dbReference type="Proteomes" id="UP000838756"/>
    </source>
</evidence>
<reference evidence="1" key="1">
    <citation type="submission" date="2022-03" db="EMBL/GenBank/DDBJ databases">
        <authorList>
            <person name="Lindestad O."/>
        </authorList>
    </citation>
    <scope>NUCLEOTIDE SEQUENCE</scope>
</reference>
<organism evidence="1 2">
    <name type="scientific">Pararge aegeria aegeria</name>
    <dbReference type="NCBI Taxonomy" id="348720"/>
    <lineage>
        <taxon>Eukaryota</taxon>
        <taxon>Metazoa</taxon>
        <taxon>Ecdysozoa</taxon>
        <taxon>Arthropoda</taxon>
        <taxon>Hexapoda</taxon>
        <taxon>Insecta</taxon>
        <taxon>Pterygota</taxon>
        <taxon>Neoptera</taxon>
        <taxon>Endopterygota</taxon>
        <taxon>Lepidoptera</taxon>
        <taxon>Glossata</taxon>
        <taxon>Ditrysia</taxon>
        <taxon>Papilionoidea</taxon>
        <taxon>Nymphalidae</taxon>
        <taxon>Satyrinae</taxon>
        <taxon>Satyrini</taxon>
        <taxon>Parargina</taxon>
        <taxon>Pararge</taxon>
    </lineage>
</organism>
<protein>
    <submittedName>
        <fullName evidence="1">Jg253 protein</fullName>
    </submittedName>
</protein>
<proteinExistence type="predicted"/>
<gene>
    <name evidence="1" type="primary">jg253</name>
    <name evidence="1" type="ORF">PAEG_LOCUS350</name>
</gene>
<dbReference type="AlphaFoldDB" id="A0A8S4QBX6"/>